<dbReference type="EMBL" id="AP007162">
    <property type="protein sequence ID" value="BAE61507.1"/>
    <property type="molecule type" value="Genomic_DNA"/>
</dbReference>
<feature type="transmembrane region" description="Helical" evidence="17">
    <location>
        <begin position="57"/>
        <end position="76"/>
    </location>
</feature>
<dbReference type="InterPro" id="IPR034300">
    <property type="entry name" value="PNTB-like"/>
</dbReference>
<dbReference type="PIRSF" id="PIRSF000204">
    <property type="entry name" value="PNTB"/>
    <property type="match status" value="1"/>
</dbReference>
<keyword evidence="9" id="KW-0521">NADP</keyword>
<dbReference type="KEGG" id="aor:AO090102000470"/>
<evidence type="ECO:0000256" key="12">
    <source>
        <dbReference type="ARBA" id="ARBA00023027"/>
    </source>
</evidence>
<evidence type="ECO:0000256" key="15">
    <source>
        <dbReference type="ARBA" id="ARBA00033258"/>
    </source>
</evidence>
<keyword evidence="13 17" id="KW-0472">Membrane</keyword>
<keyword evidence="7" id="KW-0997">Cell inner membrane</keyword>
<protein>
    <recommendedName>
        <fullName evidence="5">NAD(P) transhydrogenase subunit beta</fullName>
        <ecNumber evidence="4">7.1.1.1</ecNumber>
    </recommendedName>
    <alternativeName>
        <fullName evidence="15">Nicotinamide nucleotide transhydrogenase subunit beta</fullName>
    </alternativeName>
    <alternativeName>
        <fullName evidence="14">Pyridine nucleotide transhydrogenase subunit beta</fullName>
    </alternativeName>
</protein>
<dbReference type="FunFam" id="3.40.50.1220:FF:000002">
    <property type="entry name" value="NAD(P) transhydrogenase subunit beta"/>
    <property type="match status" value="1"/>
</dbReference>
<dbReference type="PANTHER" id="PTHR10160">
    <property type="entry name" value="NAD(P) TRANSHYDROGENASE"/>
    <property type="match status" value="1"/>
</dbReference>
<evidence type="ECO:0000256" key="13">
    <source>
        <dbReference type="ARBA" id="ARBA00023136"/>
    </source>
</evidence>
<feature type="transmembrane region" description="Helical" evidence="17">
    <location>
        <begin position="215"/>
        <end position="233"/>
    </location>
</feature>
<dbReference type="Proteomes" id="UP000006564">
    <property type="component" value="Chromosome 4"/>
</dbReference>
<evidence type="ECO:0000256" key="3">
    <source>
        <dbReference type="ARBA" id="ARBA00007919"/>
    </source>
</evidence>
<dbReference type="GO" id="GO:0008750">
    <property type="term" value="F:proton-translocating NAD(P)+ transhydrogenase activity"/>
    <property type="evidence" value="ECO:0007669"/>
    <property type="project" value="UniProtKB-EC"/>
</dbReference>
<feature type="transmembrane region" description="Helical" evidence="17">
    <location>
        <begin position="120"/>
        <end position="141"/>
    </location>
</feature>
<feature type="transmembrane region" description="Helical" evidence="17">
    <location>
        <begin position="239"/>
        <end position="261"/>
    </location>
</feature>
<dbReference type="GO" id="GO:0006740">
    <property type="term" value="P:NADPH regeneration"/>
    <property type="evidence" value="ECO:0007669"/>
    <property type="project" value="TreeGrafter"/>
</dbReference>
<evidence type="ECO:0000256" key="2">
    <source>
        <dbReference type="ARBA" id="ARBA00004429"/>
    </source>
</evidence>
<comment type="similarity">
    <text evidence="3">Belongs to the PNT beta subunit family.</text>
</comment>
<organism evidence="19 20">
    <name type="scientific">Aspergillus oryzae (strain ATCC 42149 / RIB 40)</name>
    <name type="common">Yellow koji mold</name>
    <dbReference type="NCBI Taxonomy" id="510516"/>
    <lineage>
        <taxon>Eukaryota</taxon>
        <taxon>Fungi</taxon>
        <taxon>Dikarya</taxon>
        <taxon>Ascomycota</taxon>
        <taxon>Pezizomycotina</taxon>
        <taxon>Eurotiomycetes</taxon>
        <taxon>Eurotiomycetidae</taxon>
        <taxon>Eurotiales</taxon>
        <taxon>Aspergillaceae</taxon>
        <taxon>Aspergillus</taxon>
        <taxon>Aspergillus subgen. Circumdati</taxon>
    </lineage>
</organism>
<evidence type="ECO:0000256" key="11">
    <source>
        <dbReference type="ARBA" id="ARBA00022989"/>
    </source>
</evidence>
<evidence type="ECO:0000256" key="1">
    <source>
        <dbReference type="ARBA" id="ARBA00003943"/>
    </source>
</evidence>
<dbReference type="GO" id="GO:0050661">
    <property type="term" value="F:NADP binding"/>
    <property type="evidence" value="ECO:0007669"/>
    <property type="project" value="InterPro"/>
</dbReference>
<feature type="domain" description="NADP transhydrogenase beta-like" evidence="18">
    <location>
        <begin position="6"/>
        <end position="455"/>
    </location>
</feature>
<evidence type="ECO:0000256" key="10">
    <source>
        <dbReference type="ARBA" id="ARBA00022967"/>
    </source>
</evidence>
<proteinExistence type="inferred from homology"/>
<dbReference type="EC" id="7.1.1.1" evidence="4"/>
<evidence type="ECO:0000256" key="6">
    <source>
        <dbReference type="ARBA" id="ARBA00022475"/>
    </source>
</evidence>
<dbReference type="GO" id="GO:0005886">
    <property type="term" value="C:plasma membrane"/>
    <property type="evidence" value="ECO:0007669"/>
    <property type="project" value="UniProtKB-SubCell"/>
</dbReference>
<evidence type="ECO:0000313" key="20">
    <source>
        <dbReference type="Proteomes" id="UP000006564"/>
    </source>
</evidence>
<comment type="catalytic activity">
    <reaction evidence="16">
        <text>NAD(+) + NADPH + H(+)(in) = NADH + NADP(+) + H(+)(out)</text>
        <dbReference type="Rhea" id="RHEA:47992"/>
        <dbReference type="ChEBI" id="CHEBI:15378"/>
        <dbReference type="ChEBI" id="CHEBI:57540"/>
        <dbReference type="ChEBI" id="CHEBI:57783"/>
        <dbReference type="ChEBI" id="CHEBI:57945"/>
        <dbReference type="ChEBI" id="CHEBI:58349"/>
        <dbReference type="EC" id="7.1.1.1"/>
    </reaction>
</comment>
<dbReference type="GO" id="GO:0005743">
    <property type="term" value="C:mitochondrial inner membrane"/>
    <property type="evidence" value="ECO:0007669"/>
    <property type="project" value="TreeGrafter"/>
</dbReference>
<evidence type="ECO:0000256" key="9">
    <source>
        <dbReference type="ARBA" id="ARBA00022857"/>
    </source>
</evidence>
<comment type="subcellular location">
    <subcellularLocation>
        <location evidence="2">Cell inner membrane</location>
        <topology evidence="2">Multi-pass membrane protein</topology>
    </subcellularLocation>
</comment>
<dbReference type="OMA" id="NDVVNPQ"/>
<evidence type="ECO:0000313" key="19">
    <source>
        <dbReference type="EMBL" id="BAE61507.1"/>
    </source>
</evidence>
<name>Q2UAA8_ASPOR</name>
<sequence>MAGLVQAGYLISSVLCIGSISGLASQQTARRGNILGILGVASGILASLAAVGFSSEVLAQFGAVAGVGSVVGALIGRRITPTGLPQTVAALHSVVGLAAVLTSIGSVLTDVADISTLHMVTAYLGVLIGGVTFTGSIVAFLKLAGRMSSRPTILPGRHVINSTLLGTNLATMSAFISMAPGSPVIAATCLGANTALSFLKGYTTTAAIGGADMPVVITVLNAYSGFALVAEGFMLNNPLLTSIGSLIGVSGSILSYIMCVAMNRSLTNVLFGGIAAPQEAKKIEGQVTQISIDDTVDALANAENVIIVVGYGMAVAKAQYAISEITRMLRAKGVNVRFAIHPVAGRMPGQCNVLLAEASVPYDIVLEMDEINDDFAKTDVTLVIGANDTVNPIALEPDSPISGMPVLHAWKSKEVIVMKRGMSSGYADVPNPMFYMPGTRMLFGDAKSSCDAIKANLEARK</sequence>
<keyword evidence="11 17" id="KW-1133">Transmembrane helix</keyword>
<feature type="transmembrane region" description="Helical" evidence="17">
    <location>
        <begin position="88"/>
        <end position="108"/>
    </location>
</feature>
<evidence type="ECO:0000256" key="7">
    <source>
        <dbReference type="ARBA" id="ARBA00022519"/>
    </source>
</evidence>
<dbReference type="SUPFAM" id="SSF52467">
    <property type="entry name" value="DHS-like NAD/FAD-binding domain"/>
    <property type="match status" value="1"/>
</dbReference>
<accession>Q2UAA8</accession>
<evidence type="ECO:0000256" key="14">
    <source>
        <dbReference type="ARBA" id="ARBA00030053"/>
    </source>
</evidence>
<keyword evidence="8 17" id="KW-0812">Transmembrane</keyword>
<keyword evidence="6" id="KW-1003">Cell membrane</keyword>
<keyword evidence="12" id="KW-0520">NAD</keyword>
<dbReference type="AlphaFoldDB" id="Q2UAA8"/>
<feature type="transmembrane region" description="Helical" evidence="17">
    <location>
        <begin position="32"/>
        <end position="51"/>
    </location>
</feature>
<keyword evidence="20" id="KW-1185">Reference proteome</keyword>
<evidence type="ECO:0000259" key="18">
    <source>
        <dbReference type="Pfam" id="PF02233"/>
    </source>
</evidence>
<dbReference type="RefSeq" id="XP_001822640.3">
    <property type="nucleotide sequence ID" value="XM_001822588.3"/>
</dbReference>
<evidence type="ECO:0000256" key="8">
    <source>
        <dbReference type="ARBA" id="ARBA00022692"/>
    </source>
</evidence>
<reference evidence="19 20" key="1">
    <citation type="journal article" date="2005" name="Nature">
        <title>Genome sequencing and analysis of Aspergillus oryzae.</title>
        <authorList>
            <person name="Machida M."/>
            <person name="Asai K."/>
            <person name="Sano M."/>
            <person name="Tanaka T."/>
            <person name="Kumagai T."/>
            <person name="Terai G."/>
            <person name="Kusumoto K."/>
            <person name="Arima T."/>
            <person name="Akita O."/>
            <person name="Kashiwagi Y."/>
            <person name="Abe K."/>
            <person name="Gomi K."/>
            <person name="Horiuchi H."/>
            <person name="Kitamoto K."/>
            <person name="Kobayashi T."/>
            <person name="Takeuchi M."/>
            <person name="Denning D.W."/>
            <person name="Galagan J.E."/>
            <person name="Nierman W.C."/>
            <person name="Yu J."/>
            <person name="Archer D.B."/>
            <person name="Bennett J.W."/>
            <person name="Bhatnagar D."/>
            <person name="Cleveland T.E."/>
            <person name="Fedorova N.D."/>
            <person name="Gotoh O."/>
            <person name="Horikawa H."/>
            <person name="Hosoyama A."/>
            <person name="Ichinomiya M."/>
            <person name="Igarashi R."/>
            <person name="Iwashita K."/>
            <person name="Juvvadi P.R."/>
            <person name="Kato M."/>
            <person name="Kato Y."/>
            <person name="Kin T."/>
            <person name="Kokubun A."/>
            <person name="Maeda H."/>
            <person name="Maeyama N."/>
            <person name="Maruyama J."/>
            <person name="Nagasaki H."/>
            <person name="Nakajima T."/>
            <person name="Oda K."/>
            <person name="Okada K."/>
            <person name="Paulsen I."/>
            <person name="Sakamoto K."/>
            <person name="Sawano T."/>
            <person name="Takahashi M."/>
            <person name="Takase K."/>
            <person name="Terabayashi Y."/>
            <person name="Wortman J."/>
            <person name="Yamada O."/>
            <person name="Yamagata Y."/>
            <person name="Anazawa H."/>
            <person name="Hata Y."/>
            <person name="Koide Y."/>
            <person name="Komori T."/>
            <person name="Koyama Y."/>
            <person name="Minetoki T."/>
            <person name="Suharnan S."/>
            <person name="Tanaka A."/>
            <person name="Isono K."/>
            <person name="Kuhara S."/>
            <person name="Ogasawara N."/>
            <person name="Kikuchi H."/>
        </authorList>
    </citation>
    <scope>NUCLEOTIDE SEQUENCE [LARGE SCALE GENOMIC DNA]</scope>
    <source>
        <strain evidence="20">ATCC 42149 / RIB 40</strain>
    </source>
</reference>
<comment type="function">
    <text evidence="1">The transhydrogenation between NADH and NADP is coupled to respiration and ATP hydrolysis and functions as a proton pump across the membrane.</text>
</comment>
<dbReference type="PANTHER" id="PTHR10160:SF19">
    <property type="entry name" value="PROTON-TRANSLOCATING NAD(P)(+) TRANSHYDROGENASE"/>
    <property type="match status" value="1"/>
</dbReference>
<evidence type="ECO:0000256" key="16">
    <source>
        <dbReference type="ARBA" id="ARBA00048202"/>
    </source>
</evidence>
<dbReference type="Pfam" id="PF02233">
    <property type="entry name" value="PNTB"/>
    <property type="match status" value="1"/>
</dbReference>
<dbReference type="HOGENOM" id="CLU_007866_4_0_1"/>
<evidence type="ECO:0000256" key="5">
    <source>
        <dbReference type="ARBA" id="ARBA00014581"/>
    </source>
</evidence>
<dbReference type="STRING" id="510516.Q2UAA8"/>
<dbReference type="InterPro" id="IPR012136">
    <property type="entry name" value="NADH_DH_b"/>
</dbReference>
<dbReference type="GeneID" id="5994685"/>
<dbReference type="InterPro" id="IPR029035">
    <property type="entry name" value="DHS-like_NAD/FAD-binding_dom"/>
</dbReference>
<evidence type="ECO:0000256" key="17">
    <source>
        <dbReference type="SAM" id="Phobius"/>
    </source>
</evidence>
<feature type="transmembrane region" description="Helical" evidence="17">
    <location>
        <begin position="6"/>
        <end position="25"/>
    </location>
</feature>
<keyword evidence="10" id="KW-1278">Translocase</keyword>
<gene>
    <name evidence="19" type="ORF">AO090102000470</name>
</gene>
<evidence type="ECO:0000256" key="4">
    <source>
        <dbReference type="ARBA" id="ARBA00012943"/>
    </source>
</evidence>
<dbReference type="EMBL" id="BA000052">
    <property type="protein sequence ID" value="BAE61507.1"/>
    <property type="molecule type" value="Genomic_DNA"/>
</dbReference>
<dbReference type="Gene3D" id="3.40.50.1220">
    <property type="entry name" value="TPP-binding domain"/>
    <property type="match status" value="1"/>
</dbReference>